<name>A0A1C7M9C8_GRIFR</name>
<dbReference type="EMBL" id="LUGG01000007">
    <property type="protein sequence ID" value="OBZ72979.1"/>
    <property type="molecule type" value="Genomic_DNA"/>
</dbReference>
<organism evidence="1 2">
    <name type="scientific">Grifola frondosa</name>
    <name type="common">Maitake</name>
    <name type="synonym">Polyporus frondosus</name>
    <dbReference type="NCBI Taxonomy" id="5627"/>
    <lineage>
        <taxon>Eukaryota</taxon>
        <taxon>Fungi</taxon>
        <taxon>Dikarya</taxon>
        <taxon>Basidiomycota</taxon>
        <taxon>Agaricomycotina</taxon>
        <taxon>Agaricomycetes</taxon>
        <taxon>Polyporales</taxon>
        <taxon>Grifolaceae</taxon>
        <taxon>Grifola</taxon>
    </lineage>
</organism>
<gene>
    <name evidence="1" type="ORF">A0H81_06988</name>
</gene>
<protein>
    <submittedName>
        <fullName evidence="1">Uncharacterized protein</fullName>
    </submittedName>
</protein>
<evidence type="ECO:0000313" key="1">
    <source>
        <dbReference type="EMBL" id="OBZ72979.1"/>
    </source>
</evidence>
<keyword evidence="2" id="KW-1185">Reference proteome</keyword>
<reference evidence="1 2" key="1">
    <citation type="submission" date="2016-03" db="EMBL/GenBank/DDBJ databases">
        <title>Whole genome sequencing of Grifola frondosa 9006-11.</title>
        <authorList>
            <person name="Min B."/>
            <person name="Park H."/>
            <person name="Kim J.-G."/>
            <person name="Cho H."/>
            <person name="Oh Y.-L."/>
            <person name="Kong W.-S."/>
            <person name="Choi I.-G."/>
        </authorList>
    </citation>
    <scope>NUCLEOTIDE SEQUENCE [LARGE SCALE GENOMIC DNA]</scope>
    <source>
        <strain evidence="1 2">9006-11</strain>
    </source>
</reference>
<evidence type="ECO:0000313" key="2">
    <source>
        <dbReference type="Proteomes" id="UP000092993"/>
    </source>
</evidence>
<dbReference type="AlphaFoldDB" id="A0A1C7M9C8"/>
<dbReference type="Proteomes" id="UP000092993">
    <property type="component" value="Unassembled WGS sequence"/>
</dbReference>
<proteinExistence type="predicted"/>
<comment type="caution">
    <text evidence="1">The sequence shown here is derived from an EMBL/GenBank/DDBJ whole genome shotgun (WGS) entry which is preliminary data.</text>
</comment>
<sequence length="103" mass="11549">MSIIPAMNIIDEYLTTVSLDLTNKLFISEQIMHNKFKHTYATAFTKDPDTEIEEVSMIISTNWSKLGLVQNSDVLAVVSKPEEPEINGENKDLPAGWNVIVIV</sequence>
<accession>A0A1C7M9C8</accession>